<feature type="region of interest" description="Disordered" evidence="1">
    <location>
        <begin position="1"/>
        <end position="23"/>
    </location>
</feature>
<dbReference type="CDD" id="cd09917">
    <property type="entry name" value="F-box_SF"/>
    <property type="match status" value="1"/>
</dbReference>
<dbReference type="SUPFAM" id="SSF52047">
    <property type="entry name" value="RNI-like"/>
    <property type="match status" value="1"/>
</dbReference>
<dbReference type="SUPFAM" id="SSF81383">
    <property type="entry name" value="F-box domain"/>
    <property type="match status" value="1"/>
</dbReference>
<dbReference type="InterPro" id="IPR032675">
    <property type="entry name" value="LRR_dom_sf"/>
</dbReference>
<dbReference type="PROSITE" id="PS50181">
    <property type="entry name" value="FBOX"/>
    <property type="match status" value="1"/>
</dbReference>
<proteinExistence type="predicted"/>
<evidence type="ECO:0000313" key="4">
    <source>
        <dbReference type="Proteomes" id="UP001151699"/>
    </source>
</evidence>
<evidence type="ECO:0000259" key="2">
    <source>
        <dbReference type="PROSITE" id="PS50181"/>
    </source>
</evidence>
<evidence type="ECO:0000313" key="3">
    <source>
        <dbReference type="EMBL" id="KAJ6623928.1"/>
    </source>
</evidence>
<protein>
    <recommendedName>
        <fullName evidence="2">F-box domain-containing protein</fullName>
    </recommendedName>
</protein>
<organism evidence="3 4">
    <name type="scientific">Pseudolycoriella hygida</name>
    <dbReference type="NCBI Taxonomy" id="35572"/>
    <lineage>
        <taxon>Eukaryota</taxon>
        <taxon>Metazoa</taxon>
        <taxon>Ecdysozoa</taxon>
        <taxon>Arthropoda</taxon>
        <taxon>Hexapoda</taxon>
        <taxon>Insecta</taxon>
        <taxon>Pterygota</taxon>
        <taxon>Neoptera</taxon>
        <taxon>Endopterygota</taxon>
        <taxon>Diptera</taxon>
        <taxon>Nematocera</taxon>
        <taxon>Sciaroidea</taxon>
        <taxon>Sciaridae</taxon>
        <taxon>Pseudolycoriella</taxon>
    </lineage>
</organism>
<accession>A0A9Q0RUC2</accession>
<keyword evidence="4" id="KW-1185">Reference proteome</keyword>
<dbReference type="EMBL" id="WJQU01003542">
    <property type="protein sequence ID" value="KAJ6623928.1"/>
    <property type="molecule type" value="Genomic_DNA"/>
</dbReference>
<dbReference type="AlphaFoldDB" id="A0A9Q0RUC2"/>
<dbReference type="Gene3D" id="3.80.10.10">
    <property type="entry name" value="Ribonuclease Inhibitor"/>
    <property type="match status" value="1"/>
</dbReference>
<name>A0A9Q0RUC2_9DIPT</name>
<dbReference type="InterPro" id="IPR001810">
    <property type="entry name" value="F-box_dom"/>
</dbReference>
<gene>
    <name evidence="3" type="ORF">Bhyg_17256</name>
</gene>
<dbReference type="OrthoDB" id="7779231at2759"/>
<dbReference type="Gene3D" id="1.20.1280.50">
    <property type="match status" value="1"/>
</dbReference>
<dbReference type="Proteomes" id="UP001151699">
    <property type="component" value="Unassembled WGS sequence"/>
</dbReference>
<sequence length="429" mass="49405">MKLRSTKRQKESGGSPHVDRKKLKLDNSEESLKKIVDLNNDCLDEIFSYLSYDDLLSACQVCQRFQNRARNVFRRKCHDMQMFSVKANESNHLLRRIGSALSKLEIFFCGDIIKNQQIIDITTKYCVENLKELTLHCLTKRNKLRKSFSQVNKLTLSYCDMIGCFKLAKWFPNLTSLTFNYTKNLKKYMKQSIPSMHTLNINYLASQMETITILLSNPQIKNLSLNFDAPIGLVIKRSLLAAIDNALPELEALNLTIHRVDNFGTENSSLLHFNSLKSLKIESYADYSNTALINLLAISHTNLERLQLRFSDLTLDSHSYSCITKYKNLRELHLMPTVDFVNVVPWTTEEVRSFVRRSRQLIEMTYIFAGEAQLKFSRTLASIRTQFFESSWNVKSKKRCGPKVFDTSDGVDAVQNQFVISILKDATLA</sequence>
<dbReference type="SMART" id="SM00256">
    <property type="entry name" value="FBOX"/>
    <property type="match status" value="1"/>
</dbReference>
<dbReference type="Pfam" id="PF00646">
    <property type="entry name" value="F-box"/>
    <property type="match status" value="1"/>
</dbReference>
<reference evidence="3" key="1">
    <citation type="submission" date="2022-07" db="EMBL/GenBank/DDBJ databases">
        <authorList>
            <person name="Trinca V."/>
            <person name="Uliana J.V.C."/>
            <person name="Torres T.T."/>
            <person name="Ward R.J."/>
            <person name="Monesi N."/>
        </authorList>
    </citation>
    <scope>NUCLEOTIDE SEQUENCE</scope>
    <source>
        <strain evidence="3">HSMRA1968</strain>
        <tissue evidence="3">Whole embryos</tissue>
    </source>
</reference>
<feature type="domain" description="F-box" evidence="2">
    <location>
        <begin position="32"/>
        <end position="76"/>
    </location>
</feature>
<dbReference type="InterPro" id="IPR036047">
    <property type="entry name" value="F-box-like_dom_sf"/>
</dbReference>
<evidence type="ECO:0000256" key="1">
    <source>
        <dbReference type="SAM" id="MobiDB-lite"/>
    </source>
</evidence>
<comment type="caution">
    <text evidence="3">The sequence shown here is derived from an EMBL/GenBank/DDBJ whole genome shotgun (WGS) entry which is preliminary data.</text>
</comment>